<dbReference type="RefSeq" id="WP_184814964.1">
    <property type="nucleotide sequence ID" value="NZ_JACHJQ010000008.1"/>
</dbReference>
<gene>
    <name evidence="2" type="ORF">FHR82_007212</name>
</gene>
<protein>
    <submittedName>
        <fullName evidence="2">Uncharacterized protein</fullName>
    </submittedName>
</protein>
<name>A0A7W7QCG3_9PSEU</name>
<proteinExistence type="predicted"/>
<evidence type="ECO:0000313" key="3">
    <source>
        <dbReference type="Proteomes" id="UP000520767"/>
    </source>
</evidence>
<feature type="compositionally biased region" description="Basic and acidic residues" evidence="1">
    <location>
        <begin position="16"/>
        <end position="26"/>
    </location>
</feature>
<dbReference type="Proteomes" id="UP000520767">
    <property type="component" value="Unassembled WGS sequence"/>
</dbReference>
<dbReference type="AlphaFoldDB" id="A0A7W7QCG3"/>
<evidence type="ECO:0000313" key="2">
    <source>
        <dbReference type="EMBL" id="MBB4910953.1"/>
    </source>
</evidence>
<feature type="region of interest" description="Disordered" evidence="1">
    <location>
        <begin position="1"/>
        <end position="46"/>
    </location>
</feature>
<accession>A0A7W7QCG3</accession>
<keyword evidence="3" id="KW-1185">Reference proteome</keyword>
<dbReference type="EMBL" id="JACHJQ010000008">
    <property type="protein sequence ID" value="MBB4910953.1"/>
    <property type="molecule type" value="Genomic_DNA"/>
</dbReference>
<evidence type="ECO:0000256" key="1">
    <source>
        <dbReference type="SAM" id="MobiDB-lite"/>
    </source>
</evidence>
<sequence length="46" mass="4747">MAEQPSAPSLDLDEAPEARGPDRGCDPEPDGDQSAARCPRLAALLG</sequence>
<comment type="caution">
    <text evidence="2">The sequence shown here is derived from an EMBL/GenBank/DDBJ whole genome shotgun (WGS) entry which is preliminary data.</text>
</comment>
<reference evidence="2 3" key="1">
    <citation type="submission" date="2020-08" db="EMBL/GenBank/DDBJ databases">
        <title>Genomic Encyclopedia of Type Strains, Phase III (KMG-III): the genomes of soil and plant-associated and newly described type strains.</title>
        <authorList>
            <person name="Whitman W."/>
        </authorList>
    </citation>
    <scope>NUCLEOTIDE SEQUENCE [LARGE SCALE GENOMIC DNA]</scope>
    <source>
        <strain evidence="2 3">CECT 8960</strain>
    </source>
</reference>
<organism evidence="2 3">
    <name type="scientific">Actinophytocola algeriensis</name>
    <dbReference type="NCBI Taxonomy" id="1768010"/>
    <lineage>
        <taxon>Bacteria</taxon>
        <taxon>Bacillati</taxon>
        <taxon>Actinomycetota</taxon>
        <taxon>Actinomycetes</taxon>
        <taxon>Pseudonocardiales</taxon>
        <taxon>Pseudonocardiaceae</taxon>
    </lineage>
</organism>